<keyword evidence="2" id="KW-1185">Reference proteome</keyword>
<accession>A0ACD3A874</accession>
<sequence length="101" mass="11265">MTLDAQASRLSLQEPSSQAQRRMVDVRIDLPRGPAMVEHKKYYVITVGRQPGIFVDWIEVSNSVLGFPGAKYKSYPTLQEAIAVWQDHVGRAPTAPNEVQA</sequence>
<gene>
    <name evidence="1" type="ORF">BDN72DRAFT_904471</name>
</gene>
<evidence type="ECO:0000313" key="2">
    <source>
        <dbReference type="Proteomes" id="UP000308600"/>
    </source>
</evidence>
<name>A0ACD3A874_9AGAR</name>
<dbReference type="EMBL" id="ML208703">
    <property type="protein sequence ID" value="TFK61027.1"/>
    <property type="molecule type" value="Genomic_DNA"/>
</dbReference>
<evidence type="ECO:0000313" key="1">
    <source>
        <dbReference type="EMBL" id="TFK61027.1"/>
    </source>
</evidence>
<reference evidence="1 2" key="1">
    <citation type="journal article" date="2019" name="Nat. Ecol. Evol.">
        <title>Megaphylogeny resolves global patterns of mushroom evolution.</title>
        <authorList>
            <person name="Varga T."/>
            <person name="Krizsan K."/>
            <person name="Foldi C."/>
            <person name="Dima B."/>
            <person name="Sanchez-Garcia M."/>
            <person name="Sanchez-Ramirez S."/>
            <person name="Szollosi G.J."/>
            <person name="Szarkandi J.G."/>
            <person name="Papp V."/>
            <person name="Albert L."/>
            <person name="Andreopoulos W."/>
            <person name="Angelini C."/>
            <person name="Antonin V."/>
            <person name="Barry K.W."/>
            <person name="Bougher N.L."/>
            <person name="Buchanan P."/>
            <person name="Buyck B."/>
            <person name="Bense V."/>
            <person name="Catcheside P."/>
            <person name="Chovatia M."/>
            <person name="Cooper J."/>
            <person name="Damon W."/>
            <person name="Desjardin D."/>
            <person name="Finy P."/>
            <person name="Geml J."/>
            <person name="Haridas S."/>
            <person name="Hughes K."/>
            <person name="Justo A."/>
            <person name="Karasinski D."/>
            <person name="Kautmanova I."/>
            <person name="Kiss B."/>
            <person name="Kocsube S."/>
            <person name="Kotiranta H."/>
            <person name="LaButti K.M."/>
            <person name="Lechner B.E."/>
            <person name="Liimatainen K."/>
            <person name="Lipzen A."/>
            <person name="Lukacs Z."/>
            <person name="Mihaltcheva S."/>
            <person name="Morgado L.N."/>
            <person name="Niskanen T."/>
            <person name="Noordeloos M.E."/>
            <person name="Ohm R.A."/>
            <person name="Ortiz-Santana B."/>
            <person name="Ovrebo C."/>
            <person name="Racz N."/>
            <person name="Riley R."/>
            <person name="Savchenko A."/>
            <person name="Shiryaev A."/>
            <person name="Soop K."/>
            <person name="Spirin V."/>
            <person name="Szebenyi C."/>
            <person name="Tomsovsky M."/>
            <person name="Tulloss R.E."/>
            <person name="Uehling J."/>
            <person name="Grigoriev I.V."/>
            <person name="Vagvolgyi C."/>
            <person name="Papp T."/>
            <person name="Martin F.M."/>
            <person name="Miettinen O."/>
            <person name="Hibbett D.S."/>
            <person name="Nagy L.G."/>
        </authorList>
    </citation>
    <scope>NUCLEOTIDE SEQUENCE [LARGE SCALE GENOMIC DNA]</scope>
    <source>
        <strain evidence="1 2">NL-1719</strain>
    </source>
</reference>
<protein>
    <submittedName>
        <fullName evidence="1">Uncharacterized protein</fullName>
    </submittedName>
</protein>
<organism evidence="1 2">
    <name type="scientific">Pluteus cervinus</name>
    <dbReference type="NCBI Taxonomy" id="181527"/>
    <lineage>
        <taxon>Eukaryota</taxon>
        <taxon>Fungi</taxon>
        <taxon>Dikarya</taxon>
        <taxon>Basidiomycota</taxon>
        <taxon>Agaricomycotina</taxon>
        <taxon>Agaricomycetes</taxon>
        <taxon>Agaricomycetidae</taxon>
        <taxon>Agaricales</taxon>
        <taxon>Pluteineae</taxon>
        <taxon>Pluteaceae</taxon>
        <taxon>Pluteus</taxon>
    </lineage>
</organism>
<dbReference type="Proteomes" id="UP000308600">
    <property type="component" value="Unassembled WGS sequence"/>
</dbReference>
<proteinExistence type="predicted"/>